<dbReference type="SUPFAM" id="SSF161111">
    <property type="entry name" value="Cation efflux protein transmembrane domain-like"/>
    <property type="match status" value="1"/>
</dbReference>
<keyword evidence="11" id="KW-0864">Zinc transport</keyword>
<evidence type="ECO:0000256" key="13">
    <source>
        <dbReference type="ARBA" id="ARBA00023065"/>
    </source>
</evidence>
<dbReference type="GO" id="GO:0015297">
    <property type="term" value="F:antiporter activity"/>
    <property type="evidence" value="ECO:0007669"/>
    <property type="project" value="UniProtKB-KW"/>
</dbReference>
<dbReference type="Pfam" id="PF01545">
    <property type="entry name" value="Cation_efflux"/>
    <property type="match status" value="1"/>
</dbReference>
<dbReference type="InterPro" id="IPR027469">
    <property type="entry name" value="Cation_efflux_TMD_sf"/>
</dbReference>
<keyword evidence="9" id="KW-0479">Metal-binding</keyword>
<reference evidence="24" key="1">
    <citation type="journal article" date="2023" name="DNA Res.">
        <title>Chromosome-level genome assembly of Phrynocephalus forsythii using third-generation DNA sequencing and Hi-C analysis.</title>
        <authorList>
            <person name="Qi Y."/>
            <person name="Zhao W."/>
            <person name="Zhao Y."/>
            <person name="Niu C."/>
            <person name="Cao S."/>
            <person name="Zhang Y."/>
        </authorList>
    </citation>
    <scope>NUCLEOTIDE SEQUENCE</scope>
    <source>
        <tissue evidence="24">Muscle</tissue>
    </source>
</reference>
<comment type="similarity">
    <text evidence="3">Belongs to the cation diffusion facilitator (CDF) transporter (TC 2.A.4) family. SLC30A subfamily.</text>
</comment>
<keyword evidence="7" id="KW-1003">Cell membrane</keyword>
<evidence type="ECO:0000256" key="3">
    <source>
        <dbReference type="ARBA" id="ARBA00008873"/>
    </source>
</evidence>
<dbReference type="InterPro" id="IPR002524">
    <property type="entry name" value="Cation_efflux"/>
</dbReference>
<evidence type="ECO:0000256" key="2">
    <source>
        <dbReference type="ARBA" id="ARBA00004651"/>
    </source>
</evidence>
<evidence type="ECO:0000259" key="23">
    <source>
        <dbReference type="Pfam" id="PF16916"/>
    </source>
</evidence>
<feature type="transmembrane region" description="Helical" evidence="21">
    <location>
        <begin position="222"/>
        <end position="240"/>
    </location>
</feature>
<keyword evidence="14 21" id="KW-0472">Membrane</keyword>
<evidence type="ECO:0000256" key="1">
    <source>
        <dbReference type="ARBA" id="ARBA00004638"/>
    </source>
</evidence>
<dbReference type="EMBL" id="JAPFRF010000003">
    <property type="protein sequence ID" value="KAJ7338077.1"/>
    <property type="molecule type" value="Genomic_DNA"/>
</dbReference>
<feature type="transmembrane region" description="Helical" evidence="21">
    <location>
        <begin position="193"/>
        <end position="216"/>
    </location>
</feature>
<dbReference type="GO" id="GO:0005385">
    <property type="term" value="F:zinc ion transmembrane transporter activity"/>
    <property type="evidence" value="ECO:0007669"/>
    <property type="project" value="UniProtKB-ARBA"/>
</dbReference>
<dbReference type="GO" id="GO:0009749">
    <property type="term" value="P:response to glucose"/>
    <property type="evidence" value="ECO:0007669"/>
    <property type="project" value="TreeGrafter"/>
</dbReference>
<proteinExistence type="inferred from homology"/>
<dbReference type="GO" id="GO:0005886">
    <property type="term" value="C:plasma membrane"/>
    <property type="evidence" value="ECO:0007669"/>
    <property type="project" value="UniProtKB-SubCell"/>
</dbReference>
<dbReference type="Gene3D" id="1.20.1510.10">
    <property type="entry name" value="Cation efflux protein transmembrane domain"/>
    <property type="match status" value="1"/>
</dbReference>
<protein>
    <recommendedName>
        <fullName evidence="18">Proton-coupled zinc antiporter SLC30A8</fullName>
    </recommendedName>
    <alternativeName>
        <fullName evidence="16">Solute carrier family 30 member 8</fullName>
    </alternativeName>
    <alternativeName>
        <fullName evidence="19">Zinc transporter 8</fullName>
    </alternativeName>
</protein>
<evidence type="ECO:0000256" key="20">
    <source>
        <dbReference type="ARBA" id="ARBA00048349"/>
    </source>
</evidence>
<evidence type="ECO:0000256" key="17">
    <source>
        <dbReference type="ARBA" id="ARBA00037214"/>
    </source>
</evidence>
<name>A0A9Q1B5A4_9SAUR</name>
<dbReference type="SUPFAM" id="SSF160240">
    <property type="entry name" value="Cation efflux protein cytoplasmic domain-like"/>
    <property type="match status" value="1"/>
</dbReference>
<feature type="transmembrane region" description="Helical" evidence="21">
    <location>
        <begin position="36"/>
        <end position="60"/>
    </location>
</feature>
<evidence type="ECO:0000256" key="19">
    <source>
        <dbReference type="ARBA" id="ARBA00042037"/>
    </source>
</evidence>
<keyword evidence="13" id="KW-0406">Ion transport</keyword>
<evidence type="ECO:0000256" key="6">
    <source>
        <dbReference type="ARBA" id="ARBA00022449"/>
    </source>
</evidence>
<evidence type="ECO:0000256" key="21">
    <source>
        <dbReference type="SAM" id="Phobius"/>
    </source>
</evidence>
<evidence type="ECO:0000256" key="9">
    <source>
        <dbReference type="ARBA" id="ARBA00022723"/>
    </source>
</evidence>
<dbReference type="InterPro" id="IPR027470">
    <property type="entry name" value="Cation_efflux_CTD"/>
</dbReference>
<evidence type="ECO:0000313" key="25">
    <source>
        <dbReference type="Proteomes" id="UP001142489"/>
    </source>
</evidence>
<comment type="function">
    <text evidence="17">Proton-coupled zinc ion antiporter mediating the entry of zinc into the lumen of pancreatic beta cell secretory granules, thereby regulating insulin secretion.</text>
</comment>
<dbReference type="InterPro" id="IPR058533">
    <property type="entry name" value="Cation_efflux_TM"/>
</dbReference>
<dbReference type="OrthoDB" id="9944568at2759"/>
<evidence type="ECO:0000256" key="14">
    <source>
        <dbReference type="ARBA" id="ARBA00023136"/>
    </source>
</evidence>
<evidence type="ECO:0000313" key="24">
    <source>
        <dbReference type="EMBL" id="KAJ7338077.1"/>
    </source>
</evidence>
<dbReference type="Pfam" id="PF16916">
    <property type="entry name" value="ZT_dimer"/>
    <property type="match status" value="1"/>
</dbReference>
<dbReference type="GO" id="GO:0046872">
    <property type="term" value="F:metal ion binding"/>
    <property type="evidence" value="ECO:0007669"/>
    <property type="project" value="UniProtKB-KW"/>
</dbReference>
<dbReference type="InterPro" id="IPR050681">
    <property type="entry name" value="CDF/SLC30A"/>
</dbReference>
<evidence type="ECO:0000256" key="11">
    <source>
        <dbReference type="ARBA" id="ARBA00022906"/>
    </source>
</evidence>
<evidence type="ECO:0000256" key="8">
    <source>
        <dbReference type="ARBA" id="ARBA00022692"/>
    </source>
</evidence>
<dbReference type="Proteomes" id="UP001142489">
    <property type="component" value="Unassembled WGS sequence"/>
</dbReference>
<evidence type="ECO:0000256" key="12">
    <source>
        <dbReference type="ARBA" id="ARBA00022989"/>
    </source>
</evidence>
<dbReference type="AlphaFoldDB" id="A0A9Q1B5A4"/>
<evidence type="ECO:0000256" key="5">
    <source>
        <dbReference type="ARBA" id="ARBA00022448"/>
    </source>
</evidence>
<dbReference type="PANTHER" id="PTHR11562">
    <property type="entry name" value="CATION EFFLUX PROTEIN/ ZINC TRANSPORTER"/>
    <property type="match status" value="1"/>
</dbReference>
<dbReference type="GO" id="GO:0010043">
    <property type="term" value="P:response to zinc ion"/>
    <property type="evidence" value="ECO:0007669"/>
    <property type="project" value="TreeGrafter"/>
</dbReference>
<evidence type="ECO:0000256" key="18">
    <source>
        <dbReference type="ARBA" id="ARBA00040844"/>
    </source>
</evidence>
<feature type="domain" description="Cation efflux protein cytoplasmic" evidence="23">
    <location>
        <begin position="245"/>
        <end position="319"/>
    </location>
</feature>
<dbReference type="GO" id="GO:0030073">
    <property type="term" value="P:insulin secretion"/>
    <property type="evidence" value="ECO:0007669"/>
    <property type="project" value="TreeGrafter"/>
</dbReference>
<dbReference type="PANTHER" id="PTHR11562:SF37">
    <property type="entry name" value="PROTON-COUPLED ZINC ANTIPORTER SLC30A8"/>
    <property type="match status" value="1"/>
</dbReference>
<feature type="transmembrane region" description="Helical" evidence="21">
    <location>
        <begin position="137"/>
        <end position="158"/>
    </location>
</feature>
<evidence type="ECO:0000256" key="16">
    <source>
        <dbReference type="ARBA" id="ARBA00033403"/>
    </source>
</evidence>
<comment type="caution">
    <text evidence="24">The sequence shown here is derived from an EMBL/GenBank/DDBJ whole genome shotgun (WGS) entry which is preliminary data.</text>
</comment>
<keyword evidence="8 21" id="KW-0812">Transmembrane</keyword>
<dbReference type="InterPro" id="IPR036837">
    <property type="entry name" value="Cation_efflux_CTD_sf"/>
</dbReference>
<dbReference type="NCBIfam" id="TIGR01297">
    <property type="entry name" value="CDF"/>
    <property type="match status" value="1"/>
</dbReference>
<feature type="transmembrane region" description="Helical" evidence="21">
    <location>
        <begin position="106"/>
        <end position="125"/>
    </location>
</feature>
<evidence type="ECO:0000256" key="10">
    <source>
        <dbReference type="ARBA" id="ARBA00022833"/>
    </source>
</evidence>
<sequence>MKHQQILGLIQCITATTTQRRMRAGNRNDIKPSGKLYVASVISFIFMIAEIVGGHIAGSLAVMTDAAHVLVDFMSFLISIFSLWLSAKPPSKNLTYGWHRAEILGAFLSVIFIWLVTGVLTYLSILRLLHPDYEIEATVMLITSGCAVIANIILSLTLHQTGHVNLRKAHHSSSHICTSEEISASSNPSVRAAFIHAIGDLLQSVSVLISALVIFFKPECKMADPICTFIFSIFMTVVSYSPGMPKGLLYDEVKGRILTLDKVESVHSLHVWSLTMSQMVLSAHIVTAANADNKDTLNEITELLFDTYSFHTVTLQIEPKEDQNPNCIFCQDPRS</sequence>
<evidence type="ECO:0000256" key="7">
    <source>
        <dbReference type="ARBA" id="ARBA00022475"/>
    </source>
</evidence>
<keyword evidence="15" id="KW-0968">Cytoplasmic vesicle</keyword>
<keyword evidence="5" id="KW-0813">Transport</keyword>
<evidence type="ECO:0000259" key="22">
    <source>
        <dbReference type="Pfam" id="PF01545"/>
    </source>
</evidence>
<accession>A0A9Q1B5A4</accession>
<keyword evidence="6" id="KW-0050">Antiport</keyword>
<keyword evidence="10" id="KW-0862">Zinc</keyword>
<keyword evidence="25" id="KW-1185">Reference proteome</keyword>
<feature type="domain" description="Cation efflux protein transmembrane" evidence="22">
    <location>
        <begin position="36"/>
        <end position="241"/>
    </location>
</feature>
<keyword evidence="12 21" id="KW-1133">Transmembrane helix</keyword>
<feature type="transmembrane region" description="Helical" evidence="21">
    <location>
        <begin position="66"/>
        <end position="85"/>
    </location>
</feature>
<organism evidence="24 25">
    <name type="scientific">Phrynocephalus forsythii</name>
    <dbReference type="NCBI Taxonomy" id="171643"/>
    <lineage>
        <taxon>Eukaryota</taxon>
        <taxon>Metazoa</taxon>
        <taxon>Chordata</taxon>
        <taxon>Craniata</taxon>
        <taxon>Vertebrata</taxon>
        <taxon>Euteleostomi</taxon>
        <taxon>Lepidosauria</taxon>
        <taxon>Squamata</taxon>
        <taxon>Bifurcata</taxon>
        <taxon>Unidentata</taxon>
        <taxon>Episquamata</taxon>
        <taxon>Toxicofera</taxon>
        <taxon>Iguania</taxon>
        <taxon>Acrodonta</taxon>
        <taxon>Agamidae</taxon>
        <taxon>Agaminae</taxon>
        <taxon>Phrynocephalus</taxon>
    </lineage>
</organism>
<comment type="subcellular location">
    <subcellularLocation>
        <location evidence="2">Cell membrane</location>
        <topology evidence="2">Multi-pass membrane protein</topology>
    </subcellularLocation>
    <subcellularLocation>
        <location evidence="1">Cytoplasmic vesicle</location>
        <location evidence="1">Secretory vesicle membrane</location>
        <topology evidence="1">Multi-pass membrane protein</topology>
    </subcellularLocation>
</comment>
<comment type="subunit">
    <text evidence="4">Homodimer.</text>
</comment>
<evidence type="ECO:0000256" key="4">
    <source>
        <dbReference type="ARBA" id="ARBA00011738"/>
    </source>
</evidence>
<dbReference type="GO" id="GO:0030658">
    <property type="term" value="C:transport vesicle membrane"/>
    <property type="evidence" value="ECO:0007669"/>
    <property type="project" value="UniProtKB-SubCell"/>
</dbReference>
<evidence type="ECO:0000256" key="15">
    <source>
        <dbReference type="ARBA" id="ARBA00023329"/>
    </source>
</evidence>
<dbReference type="FunFam" id="1.20.1510.10:FF:000002">
    <property type="entry name" value="zinc transporter 3 isoform X1"/>
    <property type="match status" value="1"/>
</dbReference>
<gene>
    <name evidence="24" type="ORF">JRQ81_010623</name>
</gene>
<comment type="catalytic activity">
    <reaction evidence="20">
        <text>Zn(2+)(in) + 2 H(+)(out) = Zn(2+)(out) + 2 H(+)(in)</text>
        <dbReference type="Rhea" id="RHEA:72627"/>
        <dbReference type="ChEBI" id="CHEBI:15378"/>
        <dbReference type="ChEBI" id="CHEBI:29105"/>
    </reaction>
</comment>